<keyword evidence="2" id="KW-1185">Reference proteome</keyword>
<sequence length="153" mass="17136">MTAKIKSQLPPALVAYFENEEAINRQVPRNSMHQGALNNLRHQNRKRLLDSMLPEQRDIVSALPPDKLAEVMRRWAAKTAEKGQVLANSDVNGIAESKETILPQSQISLPTTLAELRELYPGHLSEQDAGHVYPDVSKSYFRIDTSKSGGQIY</sequence>
<dbReference type="EMBL" id="DS022258">
    <property type="protein sequence ID" value="EWG53330.1"/>
    <property type="molecule type" value="Genomic_DNA"/>
</dbReference>
<dbReference type="RefSeq" id="XP_018759521.1">
    <property type="nucleotide sequence ID" value="XM_018906360.1"/>
</dbReference>
<dbReference type="AlphaFoldDB" id="W7MZQ0"/>
<dbReference type="Proteomes" id="UP000009096">
    <property type="component" value="Chromosome 7"/>
</dbReference>
<dbReference type="EMBL" id="CM000584">
    <property type="protein sequence ID" value="EWG53330.1"/>
    <property type="molecule type" value="Genomic_DNA"/>
</dbReference>
<reference evidence="1 2" key="1">
    <citation type="journal article" date="2010" name="Nature">
        <title>Comparative genomics reveals mobile pathogenicity chromosomes in Fusarium.</title>
        <authorList>
            <person name="Ma L.J."/>
            <person name="van der Does H.C."/>
            <person name="Borkovich K.A."/>
            <person name="Coleman J.J."/>
            <person name="Daboussi M.J."/>
            <person name="Di Pietro A."/>
            <person name="Dufresne M."/>
            <person name="Freitag M."/>
            <person name="Grabherr M."/>
            <person name="Henrissat B."/>
            <person name="Houterman P.M."/>
            <person name="Kang S."/>
            <person name="Shim W.B."/>
            <person name="Woloshuk C."/>
            <person name="Xie X."/>
            <person name="Xu J.R."/>
            <person name="Antoniw J."/>
            <person name="Baker S.E."/>
            <person name="Bluhm B.H."/>
            <person name="Breakspear A."/>
            <person name="Brown D.W."/>
            <person name="Butchko R.A."/>
            <person name="Chapman S."/>
            <person name="Coulson R."/>
            <person name="Coutinho P.M."/>
            <person name="Danchin E.G."/>
            <person name="Diener A."/>
            <person name="Gale L.R."/>
            <person name="Gardiner D.M."/>
            <person name="Goff S."/>
            <person name="Hammond-Kosack K.E."/>
            <person name="Hilburn K."/>
            <person name="Hua-Van A."/>
            <person name="Jonkers W."/>
            <person name="Kazan K."/>
            <person name="Kodira C.D."/>
            <person name="Koehrsen M."/>
            <person name="Kumar L."/>
            <person name="Lee Y.H."/>
            <person name="Li L."/>
            <person name="Manners J.M."/>
            <person name="Miranda-Saavedra D."/>
            <person name="Mukherjee M."/>
            <person name="Park G."/>
            <person name="Park J."/>
            <person name="Park S.Y."/>
            <person name="Proctor R.H."/>
            <person name="Regev A."/>
            <person name="Ruiz-Roldan M.C."/>
            <person name="Sain D."/>
            <person name="Sakthikumar S."/>
            <person name="Sykes S."/>
            <person name="Schwartz D.C."/>
            <person name="Turgeon B.G."/>
            <person name="Wapinski I."/>
            <person name="Yoder O."/>
            <person name="Young S."/>
            <person name="Zeng Q."/>
            <person name="Zhou S."/>
            <person name="Galagan J."/>
            <person name="Cuomo C.A."/>
            <person name="Kistler H.C."/>
            <person name="Rep M."/>
        </authorList>
    </citation>
    <scope>NUCLEOTIDE SEQUENCE [LARGE SCALE GENOMIC DNA]</scope>
    <source>
        <strain evidence="2">M3125 / FGSC 7600</strain>
    </source>
</reference>
<name>W7MZQ0_GIBM7</name>
<proteinExistence type="predicted"/>
<evidence type="ECO:0000313" key="2">
    <source>
        <dbReference type="Proteomes" id="UP000009096"/>
    </source>
</evidence>
<protein>
    <submittedName>
        <fullName evidence="1">Uncharacterized protein</fullName>
    </submittedName>
</protein>
<gene>
    <name evidence="1" type="ORF">FVEG_17093</name>
</gene>
<organism evidence="1 2">
    <name type="scientific">Gibberella moniliformis (strain M3125 / FGSC 7600)</name>
    <name type="common">Maize ear and stalk rot fungus</name>
    <name type="synonym">Fusarium verticillioides</name>
    <dbReference type="NCBI Taxonomy" id="334819"/>
    <lineage>
        <taxon>Eukaryota</taxon>
        <taxon>Fungi</taxon>
        <taxon>Dikarya</taxon>
        <taxon>Ascomycota</taxon>
        <taxon>Pezizomycotina</taxon>
        <taxon>Sordariomycetes</taxon>
        <taxon>Hypocreomycetidae</taxon>
        <taxon>Hypocreales</taxon>
        <taxon>Nectriaceae</taxon>
        <taxon>Fusarium</taxon>
        <taxon>Fusarium fujikuroi species complex</taxon>
    </lineage>
</organism>
<evidence type="ECO:0000313" key="1">
    <source>
        <dbReference type="EMBL" id="EWG53330.1"/>
    </source>
</evidence>
<dbReference type="VEuPathDB" id="FungiDB:FVEG_17093"/>
<dbReference type="KEGG" id="fvr:FVEG_17093"/>
<accession>W7MZQ0</accession>
<dbReference type="GeneID" id="30073969"/>